<evidence type="ECO:0000256" key="7">
    <source>
        <dbReference type="ARBA" id="ARBA00022533"/>
    </source>
</evidence>
<evidence type="ECO:0000256" key="10">
    <source>
        <dbReference type="ARBA" id="ARBA00022741"/>
    </source>
</evidence>
<dbReference type="PRINTS" id="PR00476">
    <property type="entry name" value="PHFRCTKINASE"/>
</dbReference>
<evidence type="ECO:0000256" key="3">
    <source>
        <dbReference type="ARBA" id="ARBA00004496"/>
    </source>
</evidence>
<name>A0A848DHF1_9PSEU</name>
<dbReference type="GO" id="GO:0046872">
    <property type="term" value="F:metal ion binding"/>
    <property type="evidence" value="ECO:0007669"/>
    <property type="project" value="UniProtKB-KW"/>
</dbReference>
<comment type="caution">
    <text evidence="18">The sequence shown here is derived from an EMBL/GenBank/DDBJ whole genome shotgun (WGS) entry which is preliminary data.</text>
</comment>
<evidence type="ECO:0000313" key="18">
    <source>
        <dbReference type="EMBL" id="NMH91979.1"/>
    </source>
</evidence>
<feature type="domain" description="Phosphofructokinase" evidence="17">
    <location>
        <begin position="398"/>
        <end position="682"/>
    </location>
</feature>
<dbReference type="NCBIfam" id="TIGR02478">
    <property type="entry name" value="6PF1K_euk"/>
    <property type="match status" value="1"/>
</dbReference>
<dbReference type="EMBL" id="JAAXKZ010000029">
    <property type="protein sequence ID" value="NMH91979.1"/>
    <property type="molecule type" value="Genomic_DNA"/>
</dbReference>
<comment type="cofactor">
    <cofactor evidence="1">
        <name>Mg(2+)</name>
        <dbReference type="ChEBI" id="CHEBI:18420"/>
    </cofactor>
</comment>
<evidence type="ECO:0000256" key="6">
    <source>
        <dbReference type="ARBA" id="ARBA00022490"/>
    </source>
</evidence>
<sequence>MTQVPTGPTSIAVLTSGGDAGGMNPAIRAVVRSAVHHGIDVYAVFEGYRGLIEGGDAIRRFDSSNVGGILQRGGTVIGTARSAEFRSRAGRRRAARNLLERGIDALVVIGGDGSLTGANLLREEWPDLLAELVDTDELHPEVAAAHPVLRLVGLVGSIDNDMFGTDMTIGADTALHRIVEALDAIDSTASSHQRSFVVEVMGRRCGYLALMASLASGANWVLIPERPPEYDDWAQLMCSVMRAGRENGRRRNLVLVAEGAQDHNGEPITVDDVKRILEQELGEDARVTILGHVQRGGAPSAFDRYLSTLLGHAAVEQLLAAGSDTSAQLVGIRGHQVVSSPLMDCVAQTHAAADRVKGQDLDGAMLLRGGSFRESFQILVTMQQAAPRPTAAGRKRFRLAVVHGGGPAPGMNTAVRAAVRLGLDRGYAVLAVRNGFRGLRDGDIREMDWMDVSGWVSSGGAELGTNRYVPAGDDVARIAEQVAAHRIDGLLMAGGWAGYAAAYALHSSGRLHRALDIPIVCLPMTINNDLPGTELTVGSDTALNSIIADVDKIKQSAVASRRCFVVEVMGHDCGYLALMSGLATGAERVYLPEEGITLDDLTLDVRALAEGFRSGKRLGLVIRSENADPVYSTGFIRALFEKEGGDLWDSREAILGHVQEGGDPSPFDRIQATRLTARCIDYLSEQLESGARASAMIGFQSGRLQFTDLTSYPKLIEADVQRPVEQRWMAQRPLARVMDVW</sequence>
<evidence type="ECO:0000256" key="2">
    <source>
        <dbReference type="ARBA" id="ARBA00002659"/>
    </source>
</evidence>
<dbReference type="EC" id="2.7.1.11" evidence="5"/>
<evidence type="ECO:0000256" key="1">
    <source>
        <dbReference type="ARBA" id="ARBA00001946"/>
    </source>
</evidence>
<evidence type="ECO:0000313" key="19">
    <source>
        <dbReference type="Proteomes" id="UP000586918"/>
    </source>
</evidence>
<dbReference type="FunFam" id="3.40.50.460:FF:000008">
    <property type="entry name" value="ATP-dependent 6-phosphofructokinase"/>
    <property type="match status" value="1"/>
</dbReference>
<dbReference type="GO" id="GO:0003872">
    <property type="term" value="F:6-phosphofructokinase activity"/>
    <property type="evidence" value="ECO:0007669"/>
    <property type="project" value="UniProtKB-EC"/>
</dbReference>
<evidence type="ECO:0000256" key="13">
    <source>
        <dbReference type="ARBA" id="ARBA00022842"/>
    </source>
</evidence>
<dbReference type="GO" id="GO:0005524">
    <property type="term" value="F:ATP binding"/>
    <property type="evidence" value="ECO:0007669"/>
    <property type="project" value="UniProtKB-KW"/>
</dbReference>
<evidence type="ECO:0000256" key="15">
    <source>
        <dbReference type="ARBA" id="ARBA00038478"/>
    </source>
</evidence>
<comment type="pathway">
    <text evidence="4">Carbohydrate degradation; glycolysis; D-glyceraldehyde 3-phosphate and glycerone phosphate from D-glucose: step 3/4.</text>
</comment>
<keyword evidence="9" id="KW-0479">Metal-binding</keyword>
<gene>
    <name evidence="18" type="ORF">HF519_10435</name>
</gene>
<dbReference type="InterPro" id="IPR009161">
    <property type="entry name" value="6-Pfructokinase_euk"/>
</dbReference>
<dbReference type="GO" id="GO:0006002">
    <property type="term" value="P:fructose 6-phosphate metabolic process"/>
    <property type="evidence" value="ECO:0007669"/>
    <property type="project" value="InterPro"/>
</dbReference>
<protein>
    <recommendedName>
        <fullName evidence="5">6-phosphofructokinase</fullName>
        <ecNumber evidence="5">2.7.1.11</ecNumber>
    </recommendedName>
</protein>
<evidence type="ECO:0000256" key="12">
    <source>
        <dbReference type="ARBA" id="ARBA00022840"/>
    </source>
</evidence>
<dbReference type="GO" id="GO:0005945">
    <property type="term" value="C:6-phosphofructokinase complex"/>
    <property type="evidence" value="ECO:0007669"/>
    <property type="project" value="TreeGrafter"/>
</dbReference>
<keyword evidence="7" id="KW-0021">Allosteric enzyme</keyword>
<dbReference type="Gene3D" id="3.40.50.460">
    <property type="entry name" value="Phosphofructokinase domain"/>
    <property type="match status" value="2"/>
</dbReference>
<dbReference type="InterPro" id="IPR015912">
    <property type="entry name" value="Phosphofructokinase_CS"/>
</dbReference>
<dbReference type="PROSITE" id="PS00433">
    <property type="entry name" value="PHOSPHOFRUCTOKINASE"/>
    <property type="match status" value="1"/>
</dbReference>
<dbReference type="Pfam" id="PF00365">
    <property type="entry name" value="PFK"/>
    <property type="match status" value="2"/>
</dbReference>
<evidence type="ECO:0000256" key="4">
    <source>
        <dbReference type="ARBA" id="ARBA00004679"/>
    </source>
</evidence>
<dbReference type="Proteomes" id="UP000586918">
    <property type="component" value="Unassembled WGS sequence"/>
</dbReference>
<dbReference type="Gene3D" id="3.40.50.450">
    <property type="match status" value="2"/>
</dbReference>
<evidence type="ECO:0000256" key="9">
    <source>
        <dbReference type="ARBA" id="ARBA00022723"/>
    </source>
</evidence>
<dbReference type="PANTHER" id="PTHR13697">
    <property type="entry name" value="PHOSPHOFRUCTOKINASE"/>
    <property type="match status" value="1"/>
</dbReference>
<keyword evidence="12" id="KW-0067">ATP-binding</keyword>
<dbReference type="FunFam" id="3.40.50.460:FF:000007">
    <property type="entry name" value="ATP-dependent 6-phosphofructokinase"/>
    <property type="match status" value="1"/>
</dbReference>
<keyword evidence="19" id="KW-1185">Reference proteome</keyword>
<dbReference type="UniPathway" id="UPA00109">
    <property type="reaction ID" value="UER00182"/>
</dbReference>
<keyword evidence="6" id="KW-0963">Cytoplasm</keyword>
<dbReference type="SUPFAM" id="SSF53784">
    <property type="entry name" value="Phosphofructokinase"/>
    <property type="match status" value="2"/>
</dbReference>
<comment type="similarity">
    <text evidence="15">Belongs to the phosphofructokinase type A (PFKA) family.</text>
</comment>
<comment type="function">
    <text evidence="2">Catalyzes the phosphorylation of D-fructose 6-phosphate to fructose 1,6-bisphosphate by ATP, the first committing step of glycolysis.</text>
</comment>
<comment type="catalytic activity">
    <reaction evidence="16">
        <text>beta-D-fructose 6-phosphate + ATP = beta-D-fructose 1,6-bisphosphate + ADP + H(+)</text>
        <dbReference type="Rhea" id="RHEA:16109"/>
        <dbReference type="ChEBI" id="CHEBI:15378"/>
        <dbReference type="ChEBI" id="CHEBI:30616"/>
        <dbReference type="ChEBI" id="CHEBI:32966"/>
        <dbReference type="ChEBI" id="CHEBI:57634"/>
        <dbReference type="ChEBI" id="CHEBI:456216"/>
        <dbReference type="EC" id="2.7.1.11"/>
    </reaction>
</comment>
<dbReference type="GO" id="GO:0016208">
    <property type="term" value="F:AMP binding"/>
    <property type="evidence" value="ECO:0007669"/>
    <property type="project" value="TreeGrafter"/>
</dbReference>
<feature type="domain" description="Phosphofructokinase" evidence="17">
    <location>
        <begin position="11"/>
        <end position="317"/>
    </location>
</feature>
<keyword evidence="11 18" id="KW-0418">Kinase</keyword>
<dbReference type="GO" id="GO:0070095">
    <property type="term" value="F:fructose-6-phosphate binding"/>
    <property type="evidence" value="ECO:0007669"/>
    <property type="project" value="TreeGrafter"/>
</dbReference>
<evidence type="ECO:0000256" key="14">
    <source>
        <dbReference type="ARBA" id="ARBA00023152"/>
    </source>
</evidence>
<dbReference type="GO" id="GO:0030388">
    <property type="term" value="P:fructose 1,6-bisphosphate metabolic process"/>
    <property type="evidence" value="ECO:0007669"/>
    <property type="project" value="TreeGrafter"/>
</dbReference>
<keyword evidence="13" id="KW-0460">Magnesium</keyword>
<dbReference type="GO" id="GO:0061621">
    <property type="term" value="P:canonical glycolysis"/>
    <property type="evidence" value="ECO:0007669"/>
    <property type="project" value="TreeGrafter"/>
</dbReference>
<evidence type="ECO:0000256" key="8">
    <source>
        <dbReference type="ARBA" id="ARBA00022679"/>
    </source>
</evidence>
<dbReference type="InterPro" id="IPR000023">
    <property type="entry name" value="Phosphofructokinase_dom"/>
</dbReference>
<proteinExistence type="inferred from homology"/>
<evidence type="ECO:0000256" key="11">
    <source>
        <dbReference type="ARBA" id="ARBA00022777"/>
    </source>
</evidence>
<evidence type="ECO:0000259" key="17">
    <source>
        <dbReference type="Pfam" id="PF00365"/>
    </source>
</evidence>
<evidence type="ECO:0000256" key="5">
    <source>
        <dbReference type="ARBA" id="ARBA00012055"/>
    </source>
</evidence>
<dbReference type="GO" id="GO:0042802">
    <property type="term" value="F:identical protein binding"/>
    <property type="evidence" value="ECO:0007669"/>
    <property type="project" value="TreeGrafter"/>
</dbReference>
<organism evidence="18 19">
    <name type="scientific">Pseudonocardia bannensis</name>
    <dbReference type="NCBI Taxonomy" id="630973"/>
    <lineage>
        <taxon>Bacteria</taxon>
        <taxon>Bacillati</taxon>
        <taxon>Actinomycetota</taxon>
        <taxon>Actinomycetes</taxon>
        <taxon>Pseudonocardiales</taxon>
        <taxon>Pseudonocardiaceae</taxon>
        <taxon>Pseudonocardia</taxon>
    </lineage>
</organism>
<dbReference type="PANTHER" id="PTHR13697:SF4">
    <property type="entry name" value="ATP-DEPENDENT 6-PHOSPHOFRUCTOKINASE"/>
    <property type="match status" value="1"/>
</dbReference>
<dbReference type="GO" id="GO:0048029">
    <property type="term" value="F:monosaccharide binding"/>
    <property type="evidence" value="ECO:0007669"/>
    <property type="project" value="TreeGrafter"/>
</dbReference>
<accession>A0A848DHF1</accession>
<evidence type="ECO:0000256" key="16">
    <source>
        <dbReference type="ARBA" id="ARBA00048070"/>
    </source>
</evidence>
<comment type="subcellular location">
    <subcellularLocation>
        <location evidence="3">Cytoplasm</location>
    </subcellularLocation>
</comment>
<keyword evidence="8 18" id="KW-0808">Transferase</keyword>
<reference evidence="18 19" key="1">
    <citation type="submission" date="2020-04" db="EMBL/GenBank/DDBJ databases">
        <authorList>
            <person name="Klaysubun C."/>
            <person name="Duangmal K."/>
            <person name="Lipun K."/>
        </authorList>
    </citation>
    <scope>NUCLEOTIDE SEQUENCE [LARGE SCALE GENOMIC DNA]</scope>
    <source>
        <strain evidence="18 19">DSM 45300</strain>
    </source>
</reference>
<dbReference type="AlphaFoldDB" id="A0A848DHF1"/>
<keyword evidence="14" id="KW-0324">Glycolysis</keyword>
<keyword evidence="10" id="KW-0547">Nucleotide-binding</keyword>
<dbReference type="InterPro" id="IPR022953">
    <property type="entry name" value="ATP_PFK"/>
</dbReference>
<dbReference type="InterPro" id="IPR035966">
    <property type="entry name" value="PKF_sf"/>
</dbReference>
<dbReference type="RefSeq" id="WP_169412597.1">
    <property type="nucleotide sequence ID" value="NZ_JAAXKZ010000029.1"/>
</dbReference>